<feature type="binding site" evidence="1">
    <location>
        <position position="396"/>
    </location>
    <ligand>
        <name>Mg(2+)</name>
        <dbReference type="ChEBI" id="CHEBI:18420"/>
        <label>1</label>
    </ligand>
</feature>
<evidence type="ECO:0000313" key="3">
    <source>
        <dbReference type="EMBL" id="PSL06140.1"/>
    </source>
</evidence>
<feature type="region of interest" description="Disordered" evidence="2">
    <location>
        <begin position="35"/>
        <end position="56"/>
    </location>
</feature>
<dbReference type="AlphaFoldDB" id="A0A2P8E9L2"/>
<dbReference type="Pfam" id="PF03747">
    <property type="entry name" value="ADP_ribosyl_GH"/>
    <property type="match status" value="1"/>
</dbReference>
<keyword evidence="4" id="KW-1185">Reference proteome</keyword>
<organism evidence="3 4">
    <name type="scientific">Haloactinopolyspora alba</name>
    <dbReference type="NCBI Taxonomy" id="648780"/>
    <lineage>
        <taxon>Bacteria</taxon>
        <taxon>Bacillati</taxon>
        <taxon>Actinomycetota</taxon>
        <taxon>Actinomycetes</taxon>
        <taxon>Jiangellales</taxon>
        <taxon>Jiangellaceae</taxon>
        <taxon>Haloactinopolyspora</taxon>
    </lineage>
</organism>
<sequence>MCLTWVQPEDLVGHALRQAEDDGVDVADLRTRWVQAGGDPTPQHSGASQAPADPSRRELAHRILDEVDARPSPLDGREPTDLNDIRALTAAGASVVATAGAPVTADADRVHGAWLGRAAGCLLGKPVEKIPRRGIREILEATGRWPLNDWFTARGLPDDVAARWPWNRRSAVNSLAENIDGMPEDDDLNFPMLNLAVLERHGAAFTTDDVAQAWLAELPAGRVFTAERVAYRNLLLGHPPPETARVRNPFGDWIGAQIRGDVYGWACPGDPVRASELAWRDAVLSHTRNGVYGAMFVAAAAASAVVATDVDEVLDAALAVVPPDSRYAEAVRFARALPRRSPDMESAVDAVEDHYGQLHWVHVLNNTALTVAALVYGEGGFERSITNVVAGGWDTDSNGATAGAITGALAGASALPPRWTEPLRNRVSTTLSGFDGIGFDTLATRTIAVAGRIREAA</sequence>
<dbReference type="InterPro" id="IPR005502">
    <property type="entry name" value="Ribosyl_crysJ1"/>
</dbReference>
<dbReference type="RefSeq" id="WP_106536339.1">
    <property type="nucleotide sequence ID" value="NZ_ML142903.1"/>
</dbReference>
<keyword evidence="3" id="KW-0378">Hydrolase</keyword>
<name>A0A2P8E9L2_9ACTN</name>
<dbReference type="SUPFAM" id="SSF101478">
    <property type="entry name" value="ADP-ribosylglycohydrolase"/>
    <property type="match status" value="1"/>
</dbReference>
<comment type="caution">
    <text evidence="3">The sequence shown here is derived from an EMBL/GenBank/DDBJ whole genome shotgun (WGS) entry which is preliminary data.</text>
</comment>
<protein>
    <submittedName>
        <fullName evidence="3">ADP-ribosylglycohydrolase</fullName>
    </submittedName>
</protein>
<dbReference type="GO" id="GO:0046872">
    <property type="term" value="F:metal ion binding"/>
    <property type="evidence" value="ECO:0007669"/>
    <property type="project" value="UniProtKB-KW"/>
</dbReference>
<dbReference type="OrthoDB" id="9814159at2"/>
<dbReference type="Gene3D" id="1.10.4080.10">
    <property type="entry name" value="ADP-ribosylation/Crystallin J1"/>
    <property type="match status" value="1"/>
</dbReference>
<proteinExistence type="predicted"/>
<keyword evidence="1" id="KW-0479">Metal-binding</keyword>
<gene>
    <name evidence="3" type="ORF">CLV30_103295</name>
</gene>
<evidence type="ECO:0000313" key="4">
    <source>
        <dbReference type="Proteomes" id="UP000243528"/>
    </source>
</evidence>
<feature type="binding site" evidence="1">
    <location>
        <position position="394"/>
    </location>
    <ligand>
        <name>Mg(2+)</name>
        <dbReference type="ChEBI" id="CHEBI:18420"/>
        <label>1</label>
    </ligand>
</feature>
<keyword evidence="1" id="KW-0460">Magnesium</keyword>
<reference evidence="3 4" key="1">
    <citation type="submission" date="2018-03" db="EMBL/GenBank/DDBJ databases">
        <title>Genomic Encyclopedia of Archaeal and Bacterial Type Strains, Phase II (KMG-II): from individual species to whole genera.</title>
        <authorList>
            <person name="Goeker M."/>
        </authorList>
    </citation>
    <scope>NUCLEOTIDE SEQUENCE [LARGE SCALE GENOMIC DNA]</scope>
    <source>
        <strain evidence="3 4">DSM 45211</strain>
    </source>
</reference>
<dbReference type="PANTHER" id="PTHR16222:SF12">
    <property type="entry name" value="ADP-RIBOSYLGLYCOHYDROLASE-RELATED"/>
    <property type="match status" value="1"/>
</dbReference>
<dbReference type="EMBL" id="PYGE01000003">
    <property type="protein sequence ID" value="PSL06140.1"/>
    <property type="molecule type" value="Genomic_DNA"/>
</dbReference>
<comment type="cofactor">
    <cofactor evidence="1">
        <name>Mg(2+)</name>
        <dbReference type="ChEBI" id="CHEBI:18420"/>
    </cofactor>
    <text evidence="1">Binds 2 magnesium ions per subunit.</text>
</comment>
<dbReference type="InterPro" id="IPR036705">
    <property type="entry name" value="Ribosyl_crysJ1_sf"/>
</dbReference>
<dbReference type="PANTHER" id="PTHR16222">
    <property type="entry name" value="ADP-RIBOSYLGLYCOHYDROLASE"/>
    <property type="match status" value="1"/>
</dbReference>
<evidence type="ECO:0000256" key="1">
    <source>
        <dbReference type="PIRSR" id="PIRSR605502-1"/>
    </source>
</evidence>
<dbReference type="GO" id="GO:0016787">
    <property type="term" value="F:hydrolase activity"/>
    <property type="evidence" value="ECO:0007669"/>
    <property type="project" value="UniProtKB-KW"/>
</dbReference>
<accession>A0A2P8E9L2</accession>
<feature type="binding site" evidence="1">
    <location>
        <position position="397"/>
    </location>
    <ligand>
        <name>Mg(2+)</name>
        <dbReference type="ChEBI" id="CHEBI:18420"/>
        <label>1</label>
    </ligand>
</feature>
<dbReference type="InterPro" id="IPR050792">
    <property type="entry name" value="ADP-ribosylglycohydrolase"/>
</dbReference>
<evidence type="ECO:0000256" key="2">
    <source>
        <dbReference type="SAM" id="MobiDB-lite"/>
    </source>
</evidence>
<dbReference type="Proteomes" id="UP000243528">
    <property type="component" value="Unassembled WGS sequence"/>
</dbReference>